<proteinExistence type="predicted"/>
<comment type="caution">
    <text evidence="1">The sequence shown here is derived from an EMBL/GenBank/DDBJ whole genome shotgun (WGS) entry which is preliminary data.</text>
</comment>
<gene>
    <name evidence="1" type="ORF">D5086_003604</name>
</gene>
<name>A0ACC4D5E7_POPAL</name>
<accession>A0ACC4D5E7</accession>
<protein>
    <submittedName>
        <fullName evidence="1">Uncharacterized protein</fullName>
    </submittedName>
</protein>
<dbReference type="Proteomes" id="UP000309997">
    <property type="component" value="Unassembled WGS sequence"/>
</dbReference>
<evidence type="ECO:0000313" key="1">
    <source>
        <dbReference type="EMBL" id="KAL3612584.1"/>
    </source>
</evidence>
<reference evidence="1 2" key="1">
    <citation type="journal article" date="2024" name="Plant Biotechnol. J.">
        <title>Genome and CRISPR/Cas9 system of a widespread forest tree (Populus alba) in the world.</title>
        <authorList>
            <person name="Liu Y.J."/>
            <person name="Jiang P.F."/>
            <person name="Han X.M."/>
            <person name="Li X.Y."/>
            <person name="Wang H.M."/>
            <person name="Wang Y.J."/>
            <person name="Wang X.X."/>
            <person name="Zeng Q.Y."/>
        </authorList>
    </citation>
    <scope>NUCLEOTIDE SEQUENCE [LARGE SCALE GENOMIC DNA]</scope>
    <source>
        <strain evidence="2">cv. PAL-ZL1</strain>
    </source>
</reference>
<keyword evidence="2" id="KW-1185">Reference proteome</keyword>
<sequence length="1254" mass="145220">MVSTVLNAKASILMASDLIRTSPTPNQPPQATAAGRRLAAKCALSEMDRICEKLDEAKAEIEKLKADLRCKAEFSDNLKKAHGEQLIRTQEACSKVERQAQELNAKEEEISTVKRMCEDLQCSLKEKESIIRRLSTANDKLKVDCGEKYKKWEEEKRGLVLALDESNEKSTDQEQKIHVFMVEIERYKGLLSASQKKCLEAEKNAKASIEMRERDSMLLKLEEESRKVENQLKWKKEQFNHLEEAHEKLRYQFRESKKEWEMERSTLIDEICSLQTRLDSQTRMSEDLEKQFRMCNEALAHEESRRKYLEVEVSEFKARFENVFTECQDAKSQLECLATQRDIEIAALRHSLATKETFYKEIEYKAGKLEQDNQELLVSLKELQEAGIREVGNSSLAKMQNKLKSLEQMHRNCSANLKAKEAEWSSQLEKLTGELDNYRSALESKETVAKELDMELENCHSVIMQLELQNEEASTMLLVLKSGITEAQLNIGNDETEVRLHDKERGEDVSLLMRQLETKNTALAKAMTDCEEERQKVASLSKRVEYLDLVEEQRLLMQKELERYKELLEESSRCQLCFKKQALQTENDLKDKLKAVCHALDVANSELAKEHQKVVSLSRRAKSLDFIEEKWLLMQKELEKCKEVLEESSSRQSCLEEQALQIENELKKKFREVCNKFDMASSELVEHREKVECLSKRAEHFDLVEEQQLLMQKELERYKEMVEESSRKQLLIEMKALDVETDLKEKLREVCDELDTAKAELAEENKNAASLARRVQSLDLIEEQHLLMQKELKKYKEMLEKASRCQHSLEKQAFQKENDLKEKLREVSDELHRLKSDFAAKICEGHAVEFELWIWKSIAHRLKDDIEESQLLRKDIEDSLLSQAEVEHTIKQEKDGLAQMLQARDDKIDNLQQQIEFFEKELKTRESAATSAMETVMSFESEREGFLQTMKEKDKLLDDLQKEVGWLEQESLRRELEGAMMTQIEAERKFDHEKEHIIQLVEEKDQRIDDLLQHVKSMEQKFNGSLTSFSLELAEKQAGIHLLHEAWEKIASAAILDQLEIEEKKMMIIELEDDIFSTRRELELQQKSLLGSKKKALEIEAALEAKQLEMKKLKSLMETKLRTSEASVDELKDGNRSLVGNVMKLSSERDNLFGLLTELVERINQFSDEDMQLMGTLESMMQSFDNSGSGPILKCDSELFKAVKENANTCPSPTTKRLRNAFRSISFPAPRQSLELSAVKAAASVVHSHGTTFV</sequence>
<organism evidence="1 2">
    <name type="scientific">Populus alba</name>
    <name type="common">White poplar</name>
    <dbReference type="NCBI Taxonomy" id="43335"/>
    <lineage>
        <taxon>Eukaryota</taxon>
        <taxon>Viridiplantae</taxon>
        <taxon>Streptophyta</taxon>
        <taxon>Embryophyta</taxon>
        <taxon>Tracheophyta</taxon>
        <taxon>Spermatophyta</taxon>
        <taxon>Magnoliopsida</taxon>
        <taxon>eudicotyledons</taxon>
        <taxon>Gunneridae</taxon>
        <taxon>Pentapetalae</taxon>
        <taxon>rosids</taxon>
        <taxon>fabids</taxon>
        <taxon>Malpighiales</taxon>
        <taxon>Salicaceae</taxon>
        <taxon>Saliceae</taxon>
        <taxon>Populus</taxon>
    </lineage>
</organism>
<evidence type="ECO:0000313" key="2">
    <source>
        <dbReference type="Proteomes" id="UP000309997"/>
    </source>
</evidence>
<dbReference type="EMBL" id="RCHU02000001">
    <property type="protein sequence ID" value="KAL3612584.1"/>
    <property type="molecule type" value="Genomic_DNA"/>
</dbReference>